<keyword evidence="2" id="KW-1185">Reference proteome</keyword>
<name>A0ACD6AGI5_AVESA</name>
<evidence type="ECO:0000313" key="1">
    <source>
        <dbReference type="EnsemblPlants" id="AVESA.00010b.r2.7DG1368910.1.CDS"/>
    </source>
</evidence>
<accession>A0ACD6AGI5</accession>
<evidence type="ECO:0000313" key="2">
    <source>
        <dbReference type="Proteomes" id="UP001732700"/>
    </source>
</evidence>
<dbReference type="EnsemblPlants" id="AVESA.00010b.r2.7DG1368910.1">
    <property type="protein sequence ID" value="AVESA.00010b.r2.7DG1368910.1.CDS"/>
    <property type="gene ID" value="AVESA.00010b.r2.7DG1368910"/>
</dbReference>
<reference evidence="1" key="2">
    <citation type="submission" date="2025-09" db="UniProtKB">
        <authorList>
            <consortium name="EnsemblPlants"/>
        </authorList>
    </citation>
    <scope>IDENTIFICATION</scope>
</reference>
<protein>
    <submittedName>
        <fullName evidence="1">Uncharacterized protein</fullName>
    </submittedName>
</protein>
<reference evidence="1" key="1">
    <citation type="submission" date="2021-05" db="EMBL/GenBank/DDBJ databases">
        <authorList>
            <person name="Scholz U."/>
            <person name="Mascher M."/>
            <person name="Fiebig A."/>
        </authorList>
    </citation>
    <scope>NUCLEOTIDE SEQUENCE [LARGE SCALE GENOMIC DNA]</scope>
</reference>
<sequence length="502" mass="57062">MAITSFPSFLFYLCLFLFVHGSMAQLFGQSNPWLSFRQGGIRGCRFDRLQAFEPLRQERSEAGFTEYYEEQNEQFRCAGLSVIRRVIEPQGLLLPRYHNTPGLVYILQGSGFTGLTFPGCPETFQQQFGQFDQLEFAKDQSQGHKFRDEHQKVHQIRQGDVVALPAGVAHWFYNHGQVPVVALYVFDVNNNANQLEPRQKEFLLAGGSRALQQYVSQNIFRGFKFQLLGEALGISEHTSQRLSNQNDQRGDIIRVNRALQFLQPIVTQQQEQEPYSQVGQYQVGQSQTWKPQGWQSTFGRLNGLEENFCDTKPTQNIENPSRADTYNPRAGRITHLNSLKFPMLNTVQMSATRVNLYQNAILSPFWNINAHSVMYTIQGHVLVQVVNNHGQNVFDGILRPGQLLIIPQNYVVIKKAKHEGCQYISFKTNANSMVSNIAGKTSILRALPVDVIANAYRITRQEAQNLKHNRGEEFGAFAPKFSQIRFQSYPQDGTGLSSIDKA</sequence>
<organism evidence="1 2">
    <name type="scientific">Avena sativa</name>
    <name type="common">Oat</name>
    <dbReference type="NCBI Taxonomy" id="4498"/>
    <lineage>
        <taxon>Eukaryota</taxon>
        <taxon>Viridiplantae</taxon>
        <taxon>Streptophyta</taxon>
        <taxon>Embryophyta</taxon>
        <taxon>Tracheophyta</taxon>
        <taxon>Spermatophyta</taxon>
        <taxon>Magnoliopsida</taxon>
        <taxon>Liliopsida</taxon>
        <taxon>Poales</taxon>
        <taxon>Poaceae</taxon>
        <taxon>BOP clade</taxon>
        <taxon>Pooideae</taxon>
        <taxon>Poodae</taxon>
        <taxon>Poeae</taxon>
        <taxon>Poeae Chloroplast Group 1 (Aveneae type)</taxon>
        <taxon>Aveninae</taxon>
        <taxon>Avena</taxon>
    </lineage>
</organism>
<dbReference type="Proteomes" id="UP001732700">
    <property type="component" value="Chromosome 7D"/>
</dbReference>
<proteinExistence type="predicted"/>